<accession>A0A454XLS5</accession>
<sequence length="166" mass="18182">MTSSLLILLILSFAPLIASFVLPLHRPNLPLTLPPSHHHRTIDFTFGVRDITPEAPPTVEINEGFTPEQRATFGMNDVTPDAAMNGFTPEELVTFEGRDAITPESVVMTMGDDGGVTRDDTLNLHPTDDVVFNGEVPHRRSPPPSFFTRGIINPITDGVTEPPMIE</sequence>
<name>A0A454XLS5_PRIPA</name>
<dbReference type="Proteomes" id="UP000005239">
    <property type="component" value="Unassembled WGS sequence"/>
</dbReference>
<reference evidence="2" key="1">
    <citation type="journal article" date="2008" name="Nat. Genet.">
        <title>The Pristionchus pacificus genome provides a unique perspective on nematode lifestyle and parasitism.</title>
        <authorList>
            <person name="Dieterich C."/>
            <person name="Clifton S.W."/>
            <person name="Schuster L.N."/>
            <person name="Chinwalla A."/>
            <person name="Delehaunty K."/>
            <person name="Dinkelacker I."/>
            <person name="Fulton L."/>
            <person name="Fulton R."/>
            <person name="Godfrey J."/>
            <person name="Minx P."/>
            <person name="Mitreva M."/>
            <person name="Roeseler W."/>
            <person name="Tian H."/>
            <person name="Witte H."/>
            <person name="Yang S.P."/>
            <person name="Wilson R.K."/>
            <person name="Sommer R.J."/>
        </authorList>
    </citation>
    <scope>NUCLEOTIDE SEQUENCE [LARGE SCALE GENOMIC DNA]</scope>
    <source>
        <strain evidence="2">PS312</strain>
    </source>
</reference>
<dbReference type="EnsemblMetazoa" id="PPA38457.1">
    <property type="protein sequence ID" value="PPA38457.1"/>
    <property type="gene ID" value="WBGene00276826"/>
</dbReference>
<evidence type="ECO:0000313" key="2">
    <source>
        <dbReference type="Proteomes" id="UP000005239"/>
    </source>
</evidence>
<protein>
    <submittedName>
        <fullName evidence="1">Uncharacterized protein</fullName>
    </submittedName>
</protein>
<proteinExistence type="predicted"/>
<keyword evidence="2" id="KW-1185">Reference proteome</keyword>
<organism evidence="1 2">
    <name type="scientific">Pristionchus pacificus</name>
    <name type="common">Parasitic nematode worm</name>
    <dbReference type="NCBI Taxonomy" id="54126"/>
    <lineage>
        <taxon>Eukaryota</taxon>
        <taxon>Metazoa</taxon>
        <taxon>Ecdysozoa</taxon>
        <taxon>Nematoda</taxon>
        <taxon>Chromadorea</taxon>
        <taxon>Rhabditida</taxon>
        <taxon>Rhabditina</taxon>
        <taxon>Diplogasteromorpha</taxon>
        <taxon>Diplogasteroidea</taxon>
        <taxon>Neodiplogasteridae</taxon>
        <taxon>Pristionchus</taxon>
    </lineage>
</organism>
<accession>A0A8R1Z164</accession>
<dbReference type="AlphaFoldDB" id="A0A454XLS5"/>
<evidence type="ECO:0000313" key="1">
    <source>
        <dbReference type="EnsemblMetazoa" id="PPA38457.1"/>
    </source>
</evidence>
<gene>
    <name evidence="1" type="primary">WBGene00276826</name>
</gene>
<reference evidence="1" key="2">
    <citation type="submission" date="2022-06" db="UniProtKB">
        <authorList>
            <consortium name="EnsemblMetazoa"/>
        </authorList>
    </citation>
    <scope>IDENTIFICATION</scope>
    <source>
        <strain evidence="1">PS312</strain>
    </source>
</reference>